<dbReference type="GO" id="GO:0005524">
    <property type="term" value="F:ATP binding"/>
    <property type="evidence" value="ECO:0007669"/>
    <property type="project" value="UniProtKB-KW"/>
</dbReference>
<feature type="domain" description="P-type ATPase A" evidence="14">
    <location>
        <begin position="510"/>
        <end position="628"/>
    </location>
</feature>
<dbReference type="Gene3D" id="2.70.150.10">
    <property type="entry name" value="Calcium-transporting ATPase, cytoplasmic transduction domain A"/>
    <property type="match status" value="1"/>
</dbReference>
<dbReference type="NCBIfam" id="TIGR01494">
    <property type="entry name" value="ATPase_P-type"/>
    <property type="match status" value="2"/>
</dbReference>
<dbReference type="InterPro" id="IPR006544">
    <property type="entry name" value="P-type_TPase_V"/>
</dbReference>
<dbReference type="GO" id="GO:0016887">
    <property type="term" value="F:ATP hydrolysis activity"/>
    <property type="evidence" value="ECO:0007669"/>
    <property type="project" value="InterPro"/>
</dbReference>
<feature type="transmembrane region" description="Helical" evidence="12">
    <location>
        <begin position="438"/>
        <end position="460"/>
    </location>
</feature>
<evidence type="ECO:0000256" key="10">
    <source>
        <dbReference type="ARBA" id="ARBA00023136"/>
    </source>
</evidence>
<feature type="transmembrane region" description="Helical" evidence="12">
    <location>
        <begin position="164"/>
        <end position="185"/>
    </location>
</feature>
<dbReference type="InterPro" id="IPR001757">
    <property type="entry name" value="P_typ_ATPase"/>
</dbReference>
<feature type="transmembrane region" description="Helical" evidence="12">
    <location>
        <begin position="1373"/>
        <end position="1393"/>
    </location>
</feature>
<feature type="transmembrane region" description="Helical" evidence="12">
    <location>
        <begin position="1155"/>
        <end position="1174"/>
    </location>
</feature>
<dbReference type="InterPro" id="IPR023299">
    <property type="entry name" value="ATPase_P-typ_cyto_dom_N"/>
</dbReference>
<feature type="transmembrane region" description="Helical" evidence="12">
    <location>
        <begin position="672"/>
        <end position="693"/>
    </location>
</feature>
<reference evidence="15 16" key="1">
    <citation type="submission" date="2016-07" db="EMBL/GenBank/DDBJ databases">
        <title>Pervasive Adenine N6-methylation of Active Genes in Fungi.</title>
        <authorList>
            <consortium name="DOE Joint Genome Institute"/>
            <person name="Mondo S.J."/>
            <person name="Dannebaum R.O."/>
            <person name="Kuo R.C."/>
            <person name="Labutti K."/>
            <person name="Haridas S."/>
            <person name="Kuo A."/>
            <person name="Salamov A."/>
            <person name="Ahrendt S.R."/>
            <person name="Lipzen A."/>
            <person name="Sullivan W."/>
            <person name="Andreopoulos W.B."/>
            <person name="Clum A."/>
            <person name="Lindquist E."/>
            <person name="Daum C."/>
            <person name="Ramamoorthy G.K."/>
            <person name="Gryganskyi A."/>
            <person name="Culley D."/>
            <person name="Magnuson J.K."/>
            <person name="James T.Y."/>
            <person name="O'Malley M.A."/>
            <person name="Stajich J.E."/>
            <person name="Spatafora J.W."/>
            <person name="Visel A."/>
            <person name="Grigoriev I.V."/>
        </authorList>
    </citation>
    <scope>NUCLEOTIDE SEQUENCE [LARGE SCALE GENOMIC DNA]</scope>
    <source>
        <strain evidence="15 16">NRRL 1336</strain>
    </source>
</reference>
<keyword evidence="10 12" id="KW-0472">Membrane</keyword>
<dbReference type="InterPro" id="IPR044492">
    <property type="entry name" value="P_typ_ATPase_HD_dom"/>
</dbReference>
<evidence type="ECO:0000256" key="5">
    <source>
        <dbReference type="ARBA" id="ARBA00022741"/>
    </source>
</evidence>
<dbReference type="SUPFAM" id="SSF81660">
    <property type="entry name" value="Metal cation-transporting ATPase, ATP-binding domain N"/>
    <property type="match status" value="1"/>
</dbReference>
<feature type="region of interest" description="Disordered" evidence="11">
    <location>
        <begin position="206"/>
        <end position="230"/>
    </location>
</feature>
<dbReference type="InterPro" id="IPR008250">
    <property type="entry name" value="ATPase_P-typ_transduc_dom_A_sf"/>
</dbReference>
<evidence type="ECO:0000256" key="6">
    <source>
        <dbReference type="ARBA" id="ARBA00022840"/>
    </source>
</evidence>
<feature type="transmembrane region" description="Helical" evidence="12">
    <location>
        <begin position="472"/>
        <end position="494"/>
    </location>
</feature>
<keyword evidence="4" id="KW-0479">Metal-binding</keyword>
<dbReference type="EMBL" id="MCGE01000031">
    <property type="protein sequence ID" value="ORZ08309.1"/>
    <property type="molecule type" value="Genomic_DNA"/>
</dbReference>
<evidence type="ECO:0000256" key="13">
    <source>
        <dbReference type="SAM" id="SignalP"/>
    </source>
</evidence>
<dbReference type="Proteomes" id="UP000193560">
    <property type="component" value="Unassembled WGS sequence"/>
</dbReference>
<dbReference type="SUPFAM" id="SSF81665">
    <property type="entry name" value="Calcium ATPase, transmembrane domain M"/>
    <property type="match status" value="1"/>
</dbReference>
<feature type="transmembrane region" description="Helical" evidence="12">
    <location>
        <begin position="1218"/>
        <end position="1242"/>
    </location>
</feature>
<dbReference type="InterPro" id="IPR023298">
    <property type="entry name" value="ATPase_P-typ_TM_dom_sf"/>
</dbReference>
<sequence length="1413" mass="158299">MVTIFYFFFISYIVNGYDLQGNRCPLPTYNSYPCPTLCVQDISTCPESIRPTCTNPDQVYCVDGQCHDGPTCPTSLTSSCSCGGNNANTVYPCSPQRVTIHNFVAENKTSLGLASCMQNIIASSSGGIIKNVTSWHDGVPSLDQPMWGECPAVVYPPLTFKEPVFLALYAFYGSCFAVLLGWSFYKSTREKFIKLQFEKMRRPVDETSLNEKSSTKAASGGSDTAGDSDDIDLEEEPLVIKAYKRDIVGNLVALIFLIQTLGQIGYMIMMTKDYYMNYALFNGDALIQSCTFMGMWYIFFFWFAGITIFRFRLPNFFRIQCTYGEGQHVQVERKQDAVIFLQGQSSKVMDFVRYLETAGKQLFGLDVIVTNTKLNKTRNGAAYFVHQCTRYVYHPESGLFLPHAFELGETNADLAQLTLGLTEEEAARREELIGPNFIQVYVPNFIVGIFREFASFFYIYQFTVLWLFYYFAYWQVGIADTFVILISAVVKVVVRIRSEKRIKEMAEFTDTVSILRDGEWQTRSTADLLPGDVFQVDEGKSTPCDAVILSGNIVVDESSLTGEPLPIRKFPLRADDTNTYDRMGSGKISTIFAGTTISQAQPSSDQQLVVALATQTGTATDKGELIKKILFPTQVSFVFDEQIKIVILILLCCGLLCLGLAIWLYATGTSAWFYAMFCICQLVSPLLPAALVVGQSVAAGRLRDAQIYCVDLPRILMAGKVQIFCFDKTGTLTKEGLEFYGAQPMQNVEDATFNPDQKQQSKDGRSEMGFDELVHKVNEAPSLMQIGLATCHAVTTLNGQFIGNPVDIEMFKSSQWTLADQKTDDSGANYLDTFIPPTDVTGSKAMAPIHVLQRFEFVHARMSMSVAVLDSSTNKIHIFVKGAYEKIKDLSLPSSIPGDYDRLTSDLARQGCYVLALSHREIDLNEVGGLAAFKQWNRDEMEQDIRLMGLVVFKNQLKPDTTENIAELKKGATRTVMITGDTALTGVYIARQCGMALNKSRILLGDYDKQLDRVKWSDVDEPDTFGDVDVNDYLLNKSHTPVELAVTGKAFQWLIDHDLIRDYLMDIRVFARMTPNGKVQCIQLHMERGITAMTGDGGNDCGALRAAHVGIAMSDAEASIVSPFSTSVRSVKSCVELIRQGRAALATSITGYKYLILYGQVMMMLKIITFYFSISLSQNIWIAIDVLITVLLTWAVSQSRAADELAAQRPTAQLLGPQVMASAIGLVAINWLFVIGAFVMLFQQPWFRCNEFDSRAVDISKWWLLADNFEGEVLALVCVFQFINNAAVQNWGYKFRRSFHKNYPLVFLWLLYIAMASYWCLADPNRYGCLLRFNCGTKATLAQLGYAVPDTYIEDYNTPLGHNVMPSAFRWKLWGLILGNMFAALSWERLVVLGPVHDYFARKFPVRRVKFTY</sequence>
<evidence type="ECO:0000256" key="11">
    <source>
        <dbReference type="SAM" id="MobiDB-lite"/>
    </source>
</evidence>
<dbReference type="Gene3D" id="3.40.1110.10">
    <property type="entry name" value="Calcium-transporting ATPase, cytoplasmic domain N"/>
    <property type="match status" value="1"/>
</dbReference>
<dbReference type="PANTHER" id="PTHR45630:SF11">
    <property type="entry name" value="CATION-TRANSPORTING P-TYPE ATPASE N-TERMINAL DOMAIN-CONTAINING PROTEIN"/>
    <property type="match status" value="1"/>
</dbReference>
<dbReference type="GO" id="GO:0140358">
    <property type="term" value="F:P-type transmembrane transporter activity"/>
    <property type="evidence" value="ECO:0007669"/>
    <property type="project" value="InterPro"/>
</dbReference>
<feature type="transmembrane region" description="Helical" evidence="12">
    <location>
        <begin position="247"/>
        <end position="266"/>
    </location>
</feature>
<dbReference type="SUPFAM" id="SSF81653">
    <property type="entry name" value="Calcium ATPase, transduction domain A"/>
    <property type="match status" value="1"/>
</dbReference>
<dbReference type="SUPFAM" id="SSF56784">
    <property type="entry name" value="HAD-like"/>
    <property type="match status" value="1"/>
</dbReference>
<dbReference type="Gene3D" id="1.20.1110.10">
    <property type="entry name" value="Calcium-transporting ATPase, transmembrane domain"/>
    <property type="match status" value="1"/>
</dbReference>
<keyword evidence="6" id="KW-0067">ATP-binding</keyword>
<dbReference type="STRING" id="90262.A0A1X2I2Z0"/>
<feature type="signal peptide" evidence="13">
    <location>
        <begin position="1"/>
        <end position="16"/>
    </location>
</feature>
<evidence type="ECO:0000256" key="3">
    <source>
        <dbReference type="ARBA" id="ARBA00022692"/>
    </source>
</evidence>
<dbReference type="SFLD" id="SFLDS00003">
    <property type="entry name" value="Haloacid_Dehalogenase"/>
    <property type="match status" value="1"/>
</dbReference>
<feature type="compositionally biased region" description="Low complexity" evidence="11">
    <location>
        <begin position="215"/>
        <end position="225"/>
    </location>
</feature>
<feature type="transmembrane region" description="Helical" evidence="12">
    <location>
        <begin position="1180"/>
        <end position="1197"/>
    </location>
</feature>
<proteinExistence type="inferred from homology"/>
<feature type="transmembrane region" description="Helical" evidence="12">
    <location>
        <begin position="1303"/>
        <end position="1321"/>
    </location>
</feature>
<dbReference type="GO" id="GO:0046872">
    <property type="term" value="F:metal ion binding"/>
    <property type="evidence" value="ECO:0007669"/>
    <property type="project" value="UniProtKB-KW"/>
</dbReference>
<feature type="transmembrane region" description="Helical" evidence="12">
    <location>
        <begin position="286"/>
        <end position="309"/>
    </location>
</feature>
<dbReference type="OrthoDB" id="48943at2759"/>
<evidence type="ECO:0000256" key="4">
    <source>
        <dbReference type="ARBA" id="ARBA00022723"/>
    </source>
</evidence>
<evidence type="ECO:0000256" key="12">
    <source>
        <dbReference type="SAM" id="Phobius"/>
    </source>
</evidence>
<dbReference type="NCBIfam" id="TIGR01657">
    <property type="entry name" value="P-ATPase-V"/>
    <property type="match status" value="1"/>
</dbReference>
<dbReference type="PROSITE" id="PS00154">
    <property type="entry name" value="ATPASE_E1_E2"/>
    <property type="match status" value="1"/>
</dbReference>
<dbReference type="InterPro" id="IPR059000">
    <property type="entry name" value="ATPase_P-type_domA"/>
</dbReference>
<protein>
    <recommendedName>
        <fullName evidence="14">P-type ATPase A domain-containing protein</fullName>
    </recommendedName>
</protein>
<dbReference type="InterPro" id="IPR023214">
    <property type="entry name" value="HAD_sf"/>
</dbReference>
<keyword evidence="3 12" id="KW-0812">Transmembrane</keyword>
<dbReference type="PANTHER" id="PTHR45630">
    <property type="entry name" value="CATION-TRANSPORTING ATPASE-RELATED"/>
    <property type="match status" value="1"/>
</dbReference>
<evidence type="ECO:0000256" key="7">
    <source>
        <dbReference type="ARBA" id="ARBA00022842"/>
    </source>
</evidence>
<keyword evidence="9 12" id="KW-1133">Transmembrane helix</keyword>
<evidence type="ECO:0000259" key="14">
    <source>
        <dbReference type="Pfam" id="PF00122"/>
    </source>
</evidence>
<feature type="transmembrane region" description="Helical" evidence="12">
    <location>
        <begin position="645"/>
        <end position="666"/>
    </location>
</feature>
<dbReference type="InterPro" id="IPR036412">
    <property type="entry name" value="HAD-like_sf"/>
</dbReference>
<keyword evidence="8" id="KW-1278">Translocase</keyword>
<accession>A0A1X2I2Z0</accession>
<keyword evidence="13" id="KW-0732">Signal</keyword>
<evidence type="ECO:0000256" key="1">
    <source>
        <dbReference type="ARBA" id="ARBA00004141"/>
    </source>
</evidence>
<comment type="subcellular location">
    <subcellularLocation>
        <location evidence="1">Membrane</location>
        <topology evidence="1">Multi-pass membrane protein</topology>
    </subcellularLocation>
</comment>
<keyword evidence="7" id="KW-0460">Magnesium</keyword>
<evidence type="ECO:0000256" key="9">
    <source>
        <dbReference type="ARBA" id="ARBA00022989"/>
    </source>
</evidence>
<organism evidence="15 16">
    <name type="scientific">Absidia repens</name>
    <dbReference type="NCBI Taxonomy" id="90262"/>
    <lineage>
        <taxon>Eukaryota</taxon>
        <taxon>Fungi</taxon>
        <taxon>Fungi incertae sedis</taxon>
        <taxon>Mucoromycota</taxon>
        <taxon>Mucoromycotina</taxon>
        <taxon>Mucoromycetes</taxon>
        <taxon>Mucorales</taxon>
        <taxon>Cunninghamellaceae</taxon>
        <taxon>Absidia</taxon>
    </lineage>
</organism>
<keyword evidence="5" id="KW-0547">Nucleotide-binding</keyword>
<feature type="transmembrane region" description="Helical" evidence="12">
    <location>
        <begin position="1262"/>
        <end position="1283"/>
    </location>
</feature>
<dbReference type="Gene3D" id="3.40.50.1000">
    <property type="entry name" value="HAD superfamily/HAD-like"/>
    <property type="match status" value="2"/>
</dbReference>
<dbReference type="Pfam" id="PF00122">
    <property type="entry name" value="E1-E2_ATPase"/>
    <property type="match status" value="1"/>
</dbReference>
<dbReference type="GO" id="GO:0019829">
    <property type="term" value="F:ATPase-coupled monoatomic cation transmembrane transporter activity"/>
    <property type="evidence" value="ECO:0007669"/>
    <property type="project" value="TreeGrafter"/>
</dbReference>
<evidence type="ECO:0000256" key="2">
    <source>
        <dbReference type="ARBA" id="ARBA00006000"/>
    </source>
</evidence>
<dbReference type="InterPro" id="IPR018303">
    <property type="entry name" value="ATPase_P-typ_P_site"/>
</dbReference>
<evidence type="ECO:0000313" key="15">
    <source>
        <dbReference type="EMBL" id="ORZ08309.1"/>
    </source>
</evidence>
<dbReference type="SFLD" id="SFLDF00027">
    <property type="entry name" value="p-type_atpase"/>
    <property type="match status" value="1"/>
</dbReference>
<feature type="chain" id="PRO_5012981950" description="P-type ATPase A domain-containing protein" evidence="13">
    <location>
        <begin position="17"/>
        <end position="1413"/>
    </location>
</feature>
<name>A0A1X2I2Z0_9FUNG</name>
<comment type="caution">
    <text evidence="15">The sequence shown here is derived from an EMBL/GenBank/DDBJ whole genome shotgun (WGS) entry which is preliminary data.</text>
</comment>
<dbReference type="PRINTS" id="PR00119">
    <property type="entry name" value="CATATPASE"/>
</dbReference>
<keyword evidence="16" id="KW-1185">Reference proteome</keyword>
<evidence type="ECO:0000313" key="16">
    <source>
        <dbReference type="Proteomes" id="UP000193560"/>
    </source>
</evidence>
<dbReference type="SFLD" id="SFLDG00002">
    <property type="entry name" value="C1.7:_P-type_atpase_like"/>
    <property type="match status" value="1"/>
</dbReference>
<evidence type="ECO:0000256" key="8">
    <source>
        <dbReference type="ARBA" id="ARBA00022967"/>
    </source>
</evidence>
<dbReference type="GO" id="GO:0016020">
    <property type="term" value="C:membrane"/>
    <property type="evidence" value="ECO:0007669"/>
    <property type="project" value="UniProtKB-SubCell"/>
</dbReference>
<gene>
    <name evidence="15" type="ORF">BCR42DRAFT_335552</name>
</gene>
<comment type="similarity">
    <text evidence="2">Belongs to the cation transport ATPase (P-type) (TC 3.A.3) family. Type V subfamily.</text>
</comment>